<proteinExistence type="predicted"/>
<feature type="compositionally biased region" description="Polar residues" evidence="1">
    <location>
        <begin position="58"/>
        <end position="74"/>
    </location>
</feature>
<comment type="caution">
    <text evidence="2">The sequence shown here is derived from an EMBL/GenBank/DDBJ whole genome shotgun (WGS) entry which is preliminary data.</text>
</comment>
<evidence type="ECO:0000256" key="1">
    <source>
        <dbReference type="SAM" id="MobiDB-lite"/>
    </source>
</evidence>
<keyword evidence="3" id="KW-1185">Reference proteome</keyword>
<feature type="region of interest" description="Disordered" evidence="1">
    <location>
        <begin position="58"/>
        <end position="107"/>
    </location>
</feature>
<reference evidence="2 3" key="1">
    <citation type="journal article" date="2022" name="Allergy">
        <title>Genome assembly and annotation of Periplaneta americana reveal a comprehensive cockroach allergen profile.</title>
        <authorList>
            <person name="Wang L."/>
            <person name="Xiong Q."/>
            <person name="Saelim N."/>
            <person name="Wang L."/>
            <person name="Nong W."/>
            <person name="Wan A.T."/>
            <person name="Shi M."/>
            <person name="Liu X."/>
            <person name="Cao Q."/>
            <person name="Hui J.H.L."/>
            <person name="Sookrung N."/>
            <person name="Leung T.F."/>
            <person name="Tungtrongchitr A."/>
            <person name="Tsui S.K.W."/>
        </authorList>
    </citation>
    <scope>NUCLEOTIDE SEQUENCE [LARGE SCALE GENOMIC DNA]</scope>
    <source>
        <strain evidence="2">PWHHKU_190912</strain>
    </source>
</reference>
<name>A0ABQ8S4P6_PERAM</name>
<protein>
    <submittedName>
        <fullName evidence="2">Uncharacterized protein</fullName>
    </submittedName>
</protein>
<sequence>MAGLCEGGNEPPGSLNVSKFRREFKRTFLQCRCLSHDTSSSLQSHHFNNREKYHVSTASEYPMTTTVPPGSTSIRGDCFLPSSTTSSIRHHGRRHLTNNNEASSSRL</sequence>
<gene>
    <name evidence="2" type="ORF">ANN_25847</name>
</gene>
<evidence type="ECO:0000313" key="3">
    <source>
        <dbReference type="Proteomes" id="UP001148838"/>
    </source>
</evidence>
<evidence type="ECO:0000313" key="2">
    <source>
        <dbReference type="EMBL" id="KAJ4428854.1"/>
    </source>
</evidence>
<feature type="compositionally biased region" description="Polar residues" evidence="1">
    <location>
        <begin position="97"/>
        <end position="107"/>
    </location>
</feature>
<dbReference type="EMBL" id="JAJSOF020000036">
    <property type="protein sequence ID" value="KAJ4428854.1"/>
    <property type="molecule type" value="Genomic_DNA"/>
</dbReference>
<organism evidence="2 3">
    <name type="scientific">Periplaneta americana</name>
    <name type="common">American cockroach</name>
    <name type="synonym">Blatta americana</name>
    <dbReference type="NCBI Taxonomy" id="6978"/>
    <lineage>
        <taxon>Eukaryota</taxon>
        <taxon>Metazoa</taxon>
        <taxon>Ecdysozoa</taxon>
        <taxon>Arthropoda</taxon>
        <taxon>Hexapoda</taxon>
        <taxon>Insecta</taxon>
        <taxon>Pterygota</taxon>
        <taxon>Neoptera</taxon>
        <taxon>Polyneoptera</taxon>
        <taxon>Dictyoptera</taxon>
        <taxon>Blattodea</taxon>
        <taxon>Blattoidea</taxon>
        <taxon>Blattidae</taxon>
        <taxon>Blattinae</taxon>
        <taxon>Periplaneta</taxon>
    </lineage>
</organism>
<dbReference type="Proteomes" id="UP001148838">
    <property type="component" value="Unassembled WGS sequence"/>
</dbReference>
<accession>A0ABQ8S4P6</accession>